<keyword evidence="3" id="KW-1185">Reference proteome</keyword>
<feature type="compositionally biased region" description="Basic and acidic residues" evidence="1">
    <location>
        <begin position="152"/>
        <end position="181"/>
    </location>
</feature>
<dbReference type="OrthoDB" id="2362126at2759"/>
<evidence type="ECO:0000256" key="1">
    <source>
        <dbReference type="SAM" id="MobiDB-lite"/>
    </source>
</evidence>
<reference evidence="2" key="1">
    <citation type="submission" date="2021-06" db="EMBL/GenBank/DDBJ databases">
        <authorList>
            <person name="Kallberg Y."/>
            <person name="Tangrot J."/>
            <person name="Rosling A."/>
        </authorList>
    </citation>
    <scope>NUCLEOTIDE SEQUENCE</scope>
    <source>
        <strain evidence="2">IN212</strain>
    </source>
</reference>
<gene>
    <name evidence="2" type="ORF">RFULGI_LOCUS10070</name>
</gene>
<feature type="region of interest" description="Disordered" evidence="1">
    <location>
        <begin position="133"/>
        <end position="181"/>
    </location>
</feature>
<comment type="caution">
    <text evidence="2">The sequence shown here is derived from an EMBL/GenBank/DDBJ whole genome shotgun (WGS) entry which is preliminary data.</text>
</comment>
<dbReference type="EMBL" id="CAJVPZ010019206">
    <property type="protein sequence ID" value="CAG8692778.1"/>
    <property type="molecule type" value="Genomic_DNA"/>
</dbReference>
<feature type="non-terminal residue" evidence="2">
    <location>
        <position position="181"/>
    </location>
</feature>
<dbReference type="AlphaFoldDB" id="A0A9N9ET19"/>
<dbReference type="Proteomes" id="UP000789396">
    <property type="component" value="Unassembled WGS sequence"/>
</dbReference>
<organism evidence="2 3">
    <name type="scientific">Racocetra fulgida</name>
    <dbReference type="NCBI Taxonomy" id="60492"/>
    <lineage>
        <taxon>Eukaryota</taxon>
        <taxon>Fungi</taxon>
        <taxon>Fungi incertae sedis</taxon>
        <taxon>Mucoromycota</taxon>
        <taxon>Glomeromycotina</taxon>
        <taxon>Glomeromycetes</taxon>
        <taxon>Diversisporales</taxon>
        <taxon>Gigasporaceae</taxon>
        <taxon>Racocetra</taxon>
    </lineage>
</organism>
<sequence length="181" mass="21085">CKENDNPDRNQVKHKITIISDEVTKIGSSDMHDHIKECIKNIDLESLNLNYDELIYSSIIDTKNPSDWIKDEFSDDEWKKISDNSSCSYNKLNKKNYKTYKSEINEGTWQLDAISIPLKYSLRTFPDTILIMPEKSNKASSERKNYKSSGTELDKENNPKKRKRDDSKKEEDDKSPNTKVL</sequence>
<protein>
    <submittedName>
        <fullName evidence="2">14971_t:CDS:1</fullName>
    </submittedName>
</protein>
<proteinExistence type="predicted"/>
<evidence type="ECO:0000313" key="2">
    <source>
        <dbReference type="EMBL" id="CAG8692778.1"/>
    </source>
</evidence>
<feature type="compositionally biased region" description="Basic and acidic residues" evidence="1">
    <location>
        <begin position="135"/>
        <end position="145"/>
    </location>
</feature>
<accession>A0A9N9ET19</accession>
<evidence type="ECO:0000313" key="3">
    <source>
        <dbReference type="Proteomes" id="UP000789396"/>
    </source>
</evidence>
<name>A0A9N9ET19_9GLOM</name>